<organism evidence="1 2">
    <name type="scientific">Chryseobacterium fistulae</name>
    <dbReference type="NCBI Taxonomy" id="2675058"/>
    <lineage>
        <taxon>Bacteria</taxon>
        <taxon>Pseudomonadati</taxon>
        <taxon>Bacteroidota</taxon>
        <taxon>Flavobacteriia</taxon>
        <taxon>Flavobacteriales</taxon>
        <taxon>Weeksellaceae</taxon>
        <taxon>Chryseobacterium group</taxon>
        <taxon>Chryseobacterium</taxon>
    </lineage>
</organism>
<reference evidence="1 2" key="1">
    <citation type="submission" date="2020-01" db="EMBL/GenBank/DDBJ databases">
        <authorList>
            <person name="Rodrigo-Torres L."/>
            <person name="Arahal R. D."/>
            <person name="Lucena T."/>
        </authorList>
    </citation>
    <scope>NUCLEOTIDE SEQUENCE [LARGE SCALE GENOMIC DNA]</scope>
    <source>
        <strain evidence="1 2">CECT 9393</strain>
    </source>
</reference>
<evidence type="ECO:0000313" key="2">
    <source>
        <dbReference type="Proteomes" id="UP000445309"/>
    </source>
</evidence>
<gene>
    <name evidence="1" type="ORF">CHRY9393_02566</name>
</gene>
<dbReference type="Proteomes" id="UP000445309">
    <property type="component" value="Unassembled WGS sequence"/>
</dbReference>
<sequence length="116" mass="13870">MLVFFLSRTDRLTALINRVLTSLNNNICMKHQSKYGKFQLQLKNIEALEKENSRFKRIYSEYENMSDELWNIENSKNESIPDDFMNAILLQASYLEDEIEDWLMKFDKSHTDIKHS</sequence>
<dbReference type="InterPro" id="IPR038444">
    <property type="entry name" value="DUF465_sf"/>
</dbReference>
<protein>
    <recommendedName>
        <fullName evidence="3">DUF4298 domain-containing protein</fullName>
    </recommendedName>
</protein>
<evidence type="ECO:0008006" key="3">
    <source>
        <dbReference type="Google" id="ProtNLM"/>
    </source>
</evidence>
<dbReference type="AlphaFoldDB" id="A0A6N4XSS0"/>
<accession>A0A6N4XSS0</accession>
<name>A0A6N4XSS0_9FLAO</name>
<dbReference type="EMBL" id="CACVBY010000064">
    <property type="protein sequence ID" value="CAA7390264.1"/>
    <property type="molecule type" value="Genomic_DNA"/>
</dbReference>
<dbReference type="Gene3D" id="6.10.280.50">
    <property type="match status" value="1"/>
</dbReference>
<proteinExistence type="predicted"/>
<evidence type="ECO:0000313" key="1">
    <source>
        <dbReference type="EMBL" id="CAA7390264.1"/>
    </source>
</evidence>
<keyword evidence="2" id="KW-1185">Reference proteome</keyword>